<sequence>MKIKIEPLQESDTLSLLQFETVNRIYFSRMLSDRGDHYYAPEIYAQHHQALLDEQAAGDGLFFLIKNETGQIVGRINVTDLNYEERSGSIGYRIGQNYAGRGLASRSLELLIDHVRKLGLKKLTAQTTNHHTASQKVLLKNGFRIVEHQVEDVQLNGQTYQLQSYILHLSDEQK</sequence>
<dbReference type="SUPFAM" id="SSF55729">
    <property type="entry name" value="Acyl-CoA N-acyltransferases (Nat)"/>
    <property type="match status" value="1"/>
</dbReference>
<evidence type="ECO:0000256" key="3">
    <source>
        <dbReference type="ARBA" id="ARBA00038502"/>
    </source>
</evidence>
<dbReference type="Pfam" id="PF13302">
    <property type="entry name" value="Acetyltransf_3"/>
    <property type="match status" value="1"/>
</dbReference>
<dbReference type="GO" id="GO:0005737">
    <property type="term" value="C:cytoplasm"/>
    <property type="evidence" value="ECO:0007669"/>
    <property type="project" value="TreeGrafter"/>
</dbReference>
<dbReference type="PANTHER" id="PTHR43792:SF8">
    <property type="entry name" value="[RIBOSOMAL PROTEIN US5]-ALANINE N-ACETYLTRANSFERASE"/>
    <property type="match status" value="1"/>
</dbReference>
<keyword evidence="2" id="KW-0012">Acyltransferase</keyword>
<dbReference type="EMBL" id="CP009416">
    <property type="protein sequence ID" value="AJD92928.1"/>
    <property type="molecule type" value="Genomic_DNA"/>
</dbReference>
<reference evidence="5 6" key="1">
    <citation type="submission" date="2014-08" db="EMBL/GenBank/DDBJ databases">
        <title>Complete genome of a marine bacteria Jeotgalibacillus malaysiensis.</title>
        <authorList>
            <person name="Yaakop A.S."/>
            <person name="Chan K.-G."/>
            <person name="Goh K.M."/>
        </authorList>
    </citation>
    <scope>NUCLEOTIDE SEQUENCE [LARGE SCALE GENOMIC DNA]</scope>
    <source>
        <strain evidence="5 6">D5</strain>
    </source>
</reference>
<dbReference type="AlphaFoldDB" id="A0A0B5AWG8"/>
<dbReference type="STRING" id="1508404.JMA_36110"/>
<evidence type="ECO:0000256" key="1">
    <source>
        <dbReference type="ARBA" id="ARBA00022679"/>
    </source>
</evidence>
<proteinExistence type="inferred from homology"/>
<dbReference type="InterPro" id="IPR051531">
    <property type="entry name" value="N-acetyltransferase"/>
</dbReference>
<dbReference type="HOGENOM" id="CLU_013985_40_2_9"/>
<evidence type="ECO:0000259" key="4">
    <source>
        <dbReference type="PROSITE" id="PS51186"/>
    </source>
</evidence>
<comment type="similarity">
    <text evidence="3">Belongs to the acetyltransferase family. RimJ subfamily.</text>
</comment>
<evidence type="ECO:0000313" key="5">
    <source>
        <dbReference type="EMBL" id="AJD92928.1"/>
    </source>
</evidence>
<dbReference type="InterPro" id="IPR000182">
    <property type="entry name" value="GNAT_dom"/>
</dbReference>
<evidence type="ECO:0000313" key="6">
    <source>
        <dbReference type="Proteomes" id="UP000031449"/>
    </source>
</evidence>
<dbReference type="Gene3D" id="3.40.630.30">
    <property type="match status" value="1"/>
</dbReference>
<protein>
    <recommendedName>
        <fullName evidence="4">N-acetyltransferase domain-containing protein</fullName>
    </recommendedName>
</protein>
<dbReference type="BioCyc" id="JESP1508404:G14D9-12892-MONOMER"/>
<keyword evidence="6" id="KW-1185">Reference proteome</keyword>
<accession>A0A0B5AWG8</accession>
<evidence type="ECO:0000256" key="2">
    <source>
        <dbReference type="ARBA" id="ARBA00023315"/>
    </source>
</evidence>
<organism evidence="5 6">
    <name type="scientific">Jeotgalibacillus malaysiensis</name>
    <dbReference type="NCBI Taxonomy" id="1508404"/>
    <lineage>
        <taxon>Bacteria</taxon>
        <taxon>Bacillati</taxon>
        <taxon>Bacillota</taxon>
        <taxon>Bacilli</taxon>
        <taxon>Bacillales</taxon>
        <taxon>Caryophanaceae</taxon>
        <taxon>Jeotgalibacillus</taxon>
    </lineage>
</organism>
<dbReference type="Proteomes" id="UP000031449">
    <property type="component" value="Chromosome"/>
</dbReference>
<dbReference type="PROSITE" id="PS51186">
    <property type="entry name" value="GNAT"/>
    <property type="match status" value="1"/>
</dbReference>
<dbReference type="InterPro" id="IPR016181">
    <property type="entry name" value="Acyl_CoA_acyltransferase"/>
</dbReference>
<dbReference type="OrthoDB" id="9801656at2"/>
<dbReference type="KEGG" id="jeo:JMA_36110"/>
<dbReference type="PANTHER" id="PTHR43792">
    <property type="entry name" value="GNAT FAMILY, PUTATIVE (AFU_ORTHOLOGUE AFUA_3G00765)-RELATED-RELATED"/>
    <property type="match status" value="1"/>
</dbReference>
<gene>
    <name evidence="5" type="ORF">JMA_36110</name>
</gene>
<feature type="domain" description="N-acetyltransferase" evidence="4">
    <location>
        <begin position="3"/>
        <end position="172"/>
    </location>
</feature>
<dbReference type="GO" id="GO:0008999">
    <property type="term" value="F:protein-N-terminal-alanine acetyltransferase activity"/>
    <property type="evidence" value="ECO:0007669"/>
    <property type="project" value="TreeGrafter"/>
</dbReference>
<keyword evidence="1" id="KW-0808">Transferase</keyword>
<name>A0A0B5AWG8_9BACL</name>